<name>A0ABS9E1L3_9PROT</name>
<dbReference type="Proteomes" id="UP001521209">
    <property type="component" value="Unassembled WGS sequence"/>
</dbReference>
<dbReference type="InterPro" id="IPR018733">
    <property type="entry name" value="DUF2274"/>
</dbReference>
<evidence type="ECO:0000313" key="2">
    <source>
        <dbReference type="EMBL" id="MCF3947816.1"/>
    </source>
</evidence>
<keyword evidence="3" id="KW-1185">Reference proteome</keyword>
<comment type="caution">
    <text evidence="2">The sequence shown here is derived from an EMBL/GenBank/DDBJ whole genome shotgun (WGS) entry which is preliminary data.</text>
</comment>
<feature type="region of interest" description="Disordered" evidence="1">
    <location>
        <begin position="75"/>
        <end position="100"/>
    </location>
</feature>
<dbReference type="EMBL" id="JAKGBZ010000031">
    <property type="protein sequence ID" value="MCF3947816.1"/>
    <property type="molecule type" value="Genomic_DNA"/>
</dbReference>
<evidence type="ECO:0000256" key="1">
    <source>
        <dbReference type="SAM" id="MobiDB-lite"/>
    </source>
</evidence>
<dbReference type="RefSeq" id="WP_235705092.1">
    <property type="nucleotide sequence ID" value="NZ_JAKGBZ010000031.1"/>
</dbReference>
<sequence>MTELKLAKLPDRTPVKITITVSPELNQALRQYAEIYRATYGAAESVADLIPFMLGAFLDSDKGFAKARKSITDEMFSAESAPRTERRRKSAVPEPSSISA</sequence>
<dbReference type="Pfam" id="PF10038">
    <property type="entry name" value="DUF2274"/>
    <property type="match status" value="1"/>
</dbReference>
<proteinExistence type="predicted"/>
<protein>
    <submittedName>
        <fullName evidence="2">DUF2274 domain-containing protein</fullName>
    </submittedName>
</protein>
<organism evidence="2 3">
    <name type="scientific">Acidiphilium iwatense</name>
    <dbReference type="NCBI Taxonomy" id="768198"/>
    <lineage>
        <taxon>Bacteria</taxon>
        <taxon>Pseudomonadati</taxon>
        <taxon>Pseudomonadota</taxon>
        <taxon>Alphaproteobacteria</taxon>
        <taxon>Acetobacterales</taxon>
        <taxon>Acidocellaceae</taxon>
        <taxon>Acidiphilium</taxon>
    </lineage>
</organism>
<accession>A0ABS9E1L3</accession>
<evidence type="ECO:0000313" key="3">
    <source>
        <dbReference type="Proteomes" id="UP001521209"/>
    </source>
</evidence>
<gene>
    <name evidence="2" type="ORF">L2A60_14130</name>
</gene>
<reference evidence="2 3" key="1">
    <citation type="submission" date="2022-01" db="EMBL/GenBank/DDBJ databases">
        <authorList>
            <person name="Won M."/>
            <person name="Kim S.-J."/>
            <person name="Kwon S.-W."/>
        </authorList>
    </citation>
    <scope>NUCLEOTIDE SEQUENCE [LARGE SCALE GENOMIC DNA]</scope>
    <source>
        <strain evidence="2 3">KCTC 23505</strain>
    </source>
</reference>